<dbReference type="AlphaFoldDB" id="A0A0E0ICP9"/>
<sequence>MKTPSQAPRQWEKSPPNNRRKATTT</sequence>
<reference evidence="2" key="2">
    <citation type="submission" date="2018-04" db="EMBL/GenBank/DDBJ databases">
        <title>OnivRS2 (Oryza nivara Reference Sequence Version 2).</title>
        <authorList>
            <person name="Zhang J."/>
            <person name="Kudrna D."/>
            <person name="Lee S."/>
            <person name="Talag J."/>
            <person name="Rajasekar S."/>
            <person name="Welchert J."/>
            <person name="Hsing Y.-I."/>
            <person name="Wing R.A."/>
        </authorList>
    </citation>
    <scope>NUCLEOTIDE SEQUENCE [LARGE SCALE GENOMIC DNA]</scope>
    <source>
        <strain evidence="2">SL10</strain>
    </source>
</reference>
<reference evidence="2" key="1">
    <citation type="submission" date="2015-04" db="UniProtKB">
        <authorList>
            <consortium name="EnsemblPlants"/>
        </authorList>
    </citation>
    <scope>IDENTIFICATION</scope>
    <source>
        <strain evidence="2">SL10</strain>
    </source>
</reference>
<name>A0A0E0ICP9_ORYNI</name>
<evidence type="ECO:0000313" key="3">
    <source>
        <dbReference type="Proteomes" id="UP000006591"/>
    </source>
</evidence>
<organism evidence="2">
    <name type="scientific">Oryza nivara</name>
    <name type="common">Indian wild rice</name>
    <name type="synonym">Oryza sativa f. spontanea</name>
    <dbReference type="NCBI Taxonomy" id="4536"/>
    <lineage>
        <taxon>Eukaryota</taxon>
        <taxon>Viridiplantae</taxon>
        <taxon>Streptophyta</taxon>
        <taxon>Embryophyta</taxon>
        <taxon>Tracheophyta</taxon>
        <taxon>Spermatophyta</taxon>
        <taxon>Magnoliopsida</taxon>
        <taxon>Liliopsida</taxon>
        <taxon>Poales</taxon>
        <taxon>Poaceae</taxon>
        <taxon>BOP clade</taxon>
        <taxon>Oryzoideae</taxon>
        <taxon>Oryzeae</taxon>
        <taxon>Oryzinae</taxon>
        <taxon>Oryza</taxon>
    </lineage>
</organism>
<evidence type="ECO:0000256" key="1">
    <source>
        <dbReference type="SAM" id="MobiDB-lite"/>
    </source>
</evidence>
<dbReference type="HOGENOM" id="CLU_3419775_0_0_1"/>
<feature type="region of interest" description="Disordered" evidence="1">
    <location>
        <begin position="1"/>
        <end position="25"/>
    </location>
</feature>
<protein>
    <submittedName>
        <fullName evidence="2">Uncharacterized protein</fullName>
    </submittedName>
</protein>
<evidence type="ECO:0000313" key="2">
    <source>
        <dbReference type="EnsemblPlants" id="ONIVA08G18200.1"/>
    </source>
</evidence>
<accession>A0A0E0ICP9</accession>
<dbReference type="Gramene" id="ONIVA08G18200.1">
    <property type="protein sequence ID" value="ONIVA08G18200.1"/>
    <property type="gene ID" value="ONIVA08G18200"/>
</dbReference>
<proteinExistence type="predicted"/>
<dbReference type="EnsemblPlants" id="ONIVA08G18200.1">
    <property type="protein sequence ID" value="ONIVA08G18200.1"/>
    <property type="gene ID" value="ONIVA08G18200"/>
</dbReference>
<keyword evidence="3" id="KW-1185">Reference proteome</keyword>
<dbReference type="Proteomes" id="UP000006591">
    <property type="component" value="Chromosome 8"/>
</dbReference>